<dbReference type="RefSeq" id="WP_129600721.1">
    <property type="nucleotide sequence ID" value="NZ_SBLB01000001.1"/>
</dbReference>
<comment type="caution">
    <text evidence="2">The sequence shown here is derived from an EMBL/GenBank/DDBJ whole genome shotgun (WGS) entry which is preliminary data.</text>
</comment>
<feature type="transmembrane region" description="Helical" evidence="1">
    <location>
        <begin position="153"/>
        <end position="171"/>
    </location>
</feature>
<protein>
    <submittedName>
        <fullName evidence="2">Uncharacterized protein</fullName>
    </submittedName>
</protein>
<feature type="transmembrane region" description="Helical" evidence="1">
    <location>
        <begin position="58"/>
        <end position="81"/>
    </location>
</feature>
<keyword evidence="1" id="KW-0472">Membrane</keyword>
<evidence type="ECO:0000256" key="1">
    <source>
        <dbReference type="SAM" id="Phobius"/>
    </source>
</evidence>
<feature type="transmembrane region" description="Helical" evidence="1">
    <location>
        <begin position="177"/>
        <end position="195"/>
    </location>
</feature>
<feature type="transmembrane region" description="Helical" evidence="1">
    <location>
        <begin position="88"/>
        <end position="109"/>
    </location>
</feature>
<dbReference type="Proteomes" id="UP000290407">
    <property type="component" value="Unassembled WGS sequence"/>
</dbReference>
<dbReference type="AlphaFoldDB" id="A0A4Q2UXG9"/>
<sequence length="266" mass="28968">MVFTSVFWLKITLIPSIIALITLVARRWGNQIGGLIGSMPWVAGPILLFFILEQGTPFGIQSIQGVMLGILALISFSFTYATLSQRRSWLPTLLISYGIYAITAVGFNALRPNLWVGYALVLGSVWLALRFFPRPAAQTTSARRLPYEISIRMAVATVFVVVITGLASVLGPTWSGILTPFPILTSILAIFSHTLQGSNATISTLRGLVMGLFGFSTFLFMQAFLLPHFPIAISFGVALLVNALINLLASRYGQTAFSRAMDKTDS</sequence>
<keyword evidence="3" id="KW-1185">Reference proteome</keyword>
<gene>
    <name evidence="2" type="ORF">EQG79_06365</name>
</gene>
<evidence type="ECO:0000313" key="2">
    <source>
        <dbReference type="EMBL" id="RYC71749.1"/>
    </source>
</evidence>
<feature type="transmembrane region" description="Helical" evidence="1">
    <location>
        <begin position="207"/>
        <end position="225"/>
    </location>
</feature>
<accession>A0A4Q2UXG9</accession>
<feature type="transmembrane region" description="Helical" evidence="1">
    <location>
        <begin position="32"/>
        <end position="52"/>
    </location>
</feature>
<reference evidence="2 3" key="1">
    <citation type="submission" date="2019-01" db="EMBL/GenBank/DDBJ databases">
        <title>Spirosoma flava sp. nov., a propanil-degrading bacterium isolated from herbicide-contaminated soil.</title>
        <authorList>
            <person name="Zhang L."/>
            <person name="Jiang J.-D."/>
        </authorList>
    </citation>
    <scope>NUCLEOTIDE SEQUENCE [LARGE SCALE GENOMIC DNA]</scope>
    <source>
        <strain evidence="2 3">TY50</strain>
    </source>
</reference>
<dbReference type="EMBL" id="SBLB01000001">
    <property type="protein sequence ID" value="RYC71749.1"/>
    <property type="molecule type" value="Genomic_DNA"/>
</dbReference>
<organism evidence="2 3">
    <name type="scientific">Spirosoma sordidisoli</name>
    <dbReference type="NCBI Taxonomy" id="2502893"/>
    <lineage>
        <taxon>Bacteria</taxon>
        <taxon>Pseudomonadati</taxon>
        <taxon>Bacteroidota</taxon>
        <taxon>Cytophagia</taxon>
        <taxon>Cytophagales</taxon>
        <taxon>Cytophagaceae</taxon>
        <taxon>Spirosoma</taxon>
    </lineage>
</organism>
<feature type="transmembrane region" description="Helical" evidence="1">
    <location>
        <begin position="115"/>
        <end position="132"/>
    </location>
</feature>
<keyword evidence="1" id="KW-0812">Transmembrane</keyword>
<feature type="transmembrane region" description="Helical" evidence="1">
    <location>
        <begin position="6"/>
        <end position="25"/>
    </location>
</feature>
<name>A0A4Q2UXG9_9BACT</name>
<keyword evidence="1" id="KW-1133">Transmembrane helix</keyword>
<feature type="transmembrane region" description="Helical" evidence="1">
    <location>
        <begin position="231"/>
        <end position="249"/>
    </location>
</feature>
<proteinExistence type="predicted"/>
<evidence type="ECO:0000313" key="3">
    <source>
        <dbReference type="Proteomes" id="UP000290407"/>
    </source>
</evidence>